<name>A0A2C9CXA8_9CAUD</name>
<evidence type="ECO:0000313" key="1">
    <source>
        <dbReference type="EMBL" id="SOK58644.1"/>
    </source>
</evidence>
<keyword evidence="3" id="KW-1185">Reference proteome</keyword>
<dbReference type="RefSeq" id="YP_009623977.1">
    <property type="nucleotide sequence ID" value="NC_042116.1"/>
</dbReference>
<proteinExistence type="predicted"/>
<dbReference type="Proteomes" id="UP000317227">
    <property type="component" value="Segment"/>
</dbReference>
<sequence length="113" mass="13417">MIKNKEFIIRCDCRDHREHSIHIGQYNSGDQYDDANLGQCLINMSLEIRLPWYKRVLVGLKYMFGYTNHLHYIDTIVDVEVLKNVVQKLDDNRTDEQKLISAQDRQDTTFEIL</sequence>
<accession>A0A2C9CXA8</accession>
<reference evidence="1" key="1">
    <citation type="submission" date="2017-10" db="EMBL/GenBank/DDBJ databases">
        <authorList>
            <person name="Banno H."/>
            <person name="Chua N.-H."/>
        </authorList>
    </citation>
    <scope>NUCLEOTIDE SEQUENCE [LARGE SCALE GENOMIC DNA]</scope>
</reference>
<reference evidence="3" key="2">
    <citation type="submission" date="2017-10" db="EMBL/GenBank/DDBJ databases">
        <authorList>
            <person name="Skurnik M."/>
        </authorList>
    </citation>
    <scope>NUCLEOTIDE SEQUENCE [LARGE SCALE GENOMIC DNA]</scope>
</reference>
<reference evidence="2 4" key="3">
    <citation type="submission" date="2019-06" db="EMBL/GenBank/DDBJ databases">
        <authorList>
            <person name="Bower L."/>
            <person name="Leinonen R."/>
        </authorList>
    </citation>
    <scope>NUCLEOTIDE SEQUENCE [LARGE SCALE GENOMIC DNA]</scope>
</reference>
<dbReference type="KEGG" id="vg:40100785"/>
<protein>
    <submittedName>
        <fullName evidence="1">Uncharacterized protein</fullName>
    </submittedName>
</protein>
<evidence type="ECO:0000313" key="3">
    <source>
        <dbReference type="Proteomes" id="UP000240931"/>
    </source>
</evidence>
<organism evidence="1 3">
    <name type="scientific">Yersinia phage fHe-Yen9-04</name>
    <dbReference type="NCBI Taxonomy" id="2052742"/>
    <lineage>
        <taxon>Viruses</taxon>
        <taxon>Duplodnaviria</taxon>
        <taxon>Heunggongvirae</taxon>
        <taxon>Uroviricota</taxon>
        <taxon>Caudoviricetes</taxon>
        <taxon>Eneladusvirus</taxon>
        <taxon>Eneladusvirus Yen904</taxon>
    </lineage>
</organism>
<dbReference type="Proteomes" id="UP000240931">
    <property type="component" value="Segment"/>
</dbReference>
<dbReference type="GeneID" id="40100785"/>
<evidence type="ECO:0000313" key="4">
    <source>
        <dbReference type="Proteomes" id="UP000317227"/>
    </source>
</evidence>
<dbReference type="OrthoDB" id="25767at10239"/>
<gene>
    <name evidence="1" type="primary">g367</name>
</gene>
<dbReference type="EMBL" id="LR596615">
    <property type="protein sequence ID" value="VUE36413.1"/>
    <property type="molecule type" value="Genomic_DNA"/>
</dbReference>
<evidence type="ECO:0000313" key="2">
    <source>
        <dbReference type="EMBL" id="VUE36413.1"/>
    </source>
</evidence>
<dbReference type="EMBL" id="LT960551">
    <property type="protein sequence ID" value="SOK58644.1"/>
    <property type="molecule type" value="Genomic_DNA"/>
</dbReference>